<comment type="similarity">
    <text evidence="2">Belongs to the major facilitator superfamily.</text>
</comment>
<dbReference type="PANTHER" id="PTHR23514:SF3">
    <property type="entry name" value="BYPASS OF STOP CODON PROTEIN 6"/>
    <property type="match status" value="1"/>
</dbReference>
<feature type="transmembrane region" description="Helical" evidence="7">
    <location>
        <begin position="41"/>
        <end position="58"/>
    </location>
</feature>
<dbReference type="PANTHER" id="PTHR23514">
    <property type="entry name" value="BYPASS OF STOP CODON PROTEIN 6"/>
    <property type="match status" value="1"/>
</dbReference>
<evidence type="ECO:0000313" key="8">
    <source>
        <dbReference type="EMBL" id="MDQ0112139.1"/>
    </source>
</evidence>
<evidence type="ECO:0000256" key="5">
    <source>
        <dbReference type="ARBA" id="ARBA00022989"/>
    </source>
</evidence>
<evidence type="ECO:0000256" key="7">
    <source>
        <dbReference type="SAM" id="Phobius"/>
    </source>
</evidence>
<keyword evidence="4 7" id="KW-0812">Transmembrane</keyword>
<reference evidence="8 9" key="1">
    <citation type="submission" date="2023-07" db="EMBL/GenBank/DDBJ databases">
        <title>Sorghum-associated microbial communities from plants grown in Nebraska, USA.</title>
        <authorList>
            <person name="Schachtman D."/>
        </authorList>
    </citation>
    <scope>NUCLEOTIDE SEQUENCE [LARGE SCALE GENOMIC DNA]</scope>
    <source>
        <strain evidence="8 9">CC482</strain>
    </source>
</reference>
<evidence type="ECO:0000313" key="9">
    <source>
        <dbReference type="Proteomes" id="UP001229346"/>
    </source>
</evidence>
<feature type="transmembrane region" description="Helical" evidence="7">
    <location>
        <begin position="64"/>
        <end position="84"/>
    </location>
</feature>
<protein>
    <submittedName>
        <fullName evidence="8">Fucose permease</fullName>
    </submittedName>
</protein>
<accession>A0ABT9U150</accession>
<keyword evidence="9" id="KW-1185">Reference proteome</keyword>
<gene>
    <name evidence="8" type="ORF">J2T15_001574</name>
</gene>
<keyword evidence="6 7" id="KW-0472">Membrane</keyword>
<dbReference type="InterPro" id="IPR051788">
    <property type="entry name" value="MFS_Transporter"/>
</dbReference>
<dbReference type="SUPFAM" id="SSF103473">
    <property type="entry name" value="MFS general substrate transporter"/>
    <property type="match status" value="1"/>
</dbReference>
<keyword evidence="5 7" id="KW-1133">Transmembrane helix</keyword>
<comment type="subcellular location">
    <subcellularLocation>
        <location evidence="1">Endomembrane system</location>
        <topology evidence="1">Multi-pass membrane protein</topology>
    </subcellularLocation>
</comment>
<feature type="transmembrane region" description="Helical" evidence="7">
    <location>
        <begin position="14"/>
        <end position="34"/>
    </location>
</feature>
<proteinExistence type="inferred from homology"/>
<dbReference type="Proteomes" id="UP001229346">
    <property type="component" value="Unassembled WGS sequence"/>
</dbReference>
<evidence type="ECO:0000256" key="2">
    <source>
        <dbReference type="ARBA" id="ARBA00008335"/>
    </source>
</evidence>
<dbReference type="InterPro" id="IPR036259">
    <property type="entry name" value="MFS_trans_sf"/>
</dbReference>
<evidence type="ECO:0000256" key="6">
    <source>
        <dbReference type="ARBA" id="ARBA00023136"/>
    </source>
</evidence>
<sequence length="127" mass="14008">MNVKDMSAASAAKWVSLFYAGITIGRFITGFITFKMTNRMLIRVGQVMTLAGAALMLLPLPTSFALAGFMIVGLGLAPIFPCMLHETPERFGKKHSQSIMGFQMARNAAVLGTFERHSEEETSCWRE</sequence>
<evidence type="ECO:0000256" key="1">
    <source>
        <dbReference type="ARBA" id="ARBA00004127"/>
    </source>
</evidence>
<dbReference type="Gene3D" id="1.20.1250.20">
    <property type="entry name" value="MFS general substrate transporter like domains"/>
    <property type="match status" value="1"/>
</dbReference>
<name>A0ABT9U150_PAEHA</name>
<keyword evidence="3" id="KW-0813">Transport</keyword>
<evidence type="ECO:0000256" key="4">
    <source>
        <dbReference type="ARBA" id="ARBA00022692"/>
    </source>
</evidence>
<evidence type="ECO:0000256" key="3">
    <source>
        <dbReference type="ARBA" id="ARBA00022448"/>
    </source>
</evidence>
<organism evidence="8 9">
    <name type="scientific">Paenibacillus harenae</name>
    <dbReference type="NCBI Taxonomy" id="306543"/>
    <lineage>
        <taxon>Bacteria</taxon>
        <taxon>Bacillati</taxon>
        <taxon>Bacillota</taxon>
        <taxon>Bacilli</taxon>
        <taxon>Bacillales</taxon>
        <taxon>Paenibacillaceae</taxon>
        <taxon>Paenibacillus</taxon>
    </lineage>
</organism>
<dbReference type="EMBL" id="JAUSSU010000003">
    <property type="protein sequence ID" value="MDQ0112139.1"/>
    <property type="molecule type" value="Genomic_DNA"/>
</dbReference>
<comment type="caution">
    <text evidence="8">The sequence shown here is derived from an EMBL/GenBank/DDBJ whole genome shotgun (WGS) entry which is preliminary data.</text>
</comment>